<dbReference type="STRING" id="1173111.SAMN05444955_102245"/>
<gene>
    <name evidence="2" type="ORF">SAMN05444955_102245</name>
</gene>
<dbReference type="AlphaFoldDB" id="A0A1H8BNU2"/>
<dbReference type="Pfam" id="PF07819">
    <property type="entry name" value="PGAP1"/>
    <property type="match status" value="1"/>
</dbReference>
<sequence>MGKRFILMILMLVLAVAFVSPGMAVTSNKKYDLVLIHGFNNRHQWGDEFLTELAANWGSGHVYVVYSNQSNRVWTRKMGGNTVTFIGERDHTAGNGSIDEQARIVARKIDLLKKRYGLSPVINIIAHSMGGLVAREVVYLRPHTVAGLVTLGTPHHGTPLAEEYEWVGMFVRGEKAIRDMTPQAVKAFNRKYPVKGSPFYRNGYLYTISGDADSWGNRGWHGELAVGWTLISLKYGADNDGVVMEGQATIRGAVHLATFDAYDHLDLIREPDVAKKAAAVLP</sequence>
<protein>
    <submittedName>
        <fullName evidence="2">PGAP1-like protein</fullName>
    </submittedName>
</protein>
<evidence type="ECO:0000313" key="3">
    <source>
        <dbReference type="Proteomes" id="UP000199695"/>
    </source>
</evidence>
<dbReference type="SUPFAM" id="SSF53474">
    <property type="entry name" value="alpha/beta-Hydrolases"/>
    <property type="match status" value="1"/>
</dbReference>
<dbReference type="Proteomes" id="UP000199695">
    <property type="component" value="Unassembled WGS sequence"/>
</dbReference>
<name>A0A1H8BNU2_9BACL</name>
<dbReference type="InterPro" id="IPR012908">
    <property type="entry name" value="PGAP1-ab_dom-like"/>
</dbReference>
<dbReference type="EMBL" id="FOCQ01000002">
    <property type="protein sequence ID" value="SEM83567.1"/>
    <property type="molecule type" value="Genomic_DNA"/>
</dbReference>
<accession>A0A1H8BNU2</accession>
<reference evidence="2 3" key="1">
    <citation type="submission" date="2016-10" db="EMBL/GenBank/DDBJ databases">
        <authorList>
            <person name="de Groot N.N."/>
        </authorList>
    </citation>
    <scope>NUCLEOTIDE SEQUENCE [LARGE SCALE GENOMIC DNA]</scope>
    <source>
        <strain evidence="2 3">DSM 46701</strain>
    </source>
</reference>
<evidence type="ECO:0000313" key="2">
    <source>
        <dbReference type="EMBL" id="SEM83567.1"/>
    </source>
</evidence>
<dbReference type="GO" id="GO:0016788">
    <property type="term" value="F:hydrolase activity, acting on ester bonds"/>
    <property type="evidence" value="ECO:0007669"/>
    <property type="project" value="InterPro"/>
</dbReference>
<dbReference type="InterPro" id="IPR029058">
    <property type="entry name" value="AB_hydrolase_fold"/>
</dbReference>
<proteinExistence type="predicted"/>
<keyword evidence="3" id="KW-1185">Reference proteome</keyword>
<feature type="domain" description="GPI inositol-deacylase PGAP1-like alpha/beta" evidence="1">
    <location>
        <begin position="88"/>
        <end position="175"/>
    </location>
</feature>
<organism evidence="2 3">
    <name type="scientific">Lihuaxuella thermophila</name>
    <dbReference type="NCBI Taxonomy" id="1173111"/>
    <lineage>
        <taxon>Bacteria</taxon>
        <taxon>Bacillati</taxon>
        <taxon>Bacillota</taxon>
        <taxon>Bacilli</taxon>
        <taxon>Bacillales</taxon>
        <taxon>Thermoactinomycetaceae</taxon>
        <taxon>Lihuaxuella</taxon>
    </lineage>
</organism>
<dbReference type="OrthoDB" id="9765872at2"/>
<dbReference type="Gene3D" id="3.40.50.1820">
    <property type="entry name" value="alpha/beta hydrolase"/>
    <property type="match status" value="1"/>
</dbReference>
<dbReference type="RefSeq" id="WP_089965253.1">
    <property type="nucleotide sequence ID" value="NZ_FOCQ01000002.1"/>
</dbReference>
<evidence type="ECO:0000259" key="1">
    <source>
        <dbReference type="Pfam" id="PF07819"/>
    </source>
</evidence>